<gene>
    <name evidence="2" type="ORF">J2Z66_004099</name>
</gene>
<reference evidence="2 3" key="1">
    <citation type="submission" date="2021-03" db="EMBL/GenBank/DDBJ databases">
        <title>Genomic Encyclopedia of Type Strains, Phase IV (KMG-IV): sequencing the most valuable type-strain genomes for metagenomic binning, comparative biology and taxonomic classification.</title>
        <authorList>
            <person name="Goeker M."/>
        </authorList>
    </citation>
    <scope>NUCLEOTIDE SEQUENCE [LARGE SCALE GENOMIC DNA]</scope>
    <source>
        <strain evidence="2 3">DSM 26048</strain>
    </source>
</reference>
<evidence type="ECO:0000259" key="1">
    <source>
        <dbReference type="Pfam" id="PF13200"/>
    </source>
</evidence>
<evidence type="ECO:0000313" key="3">
    <source>
        <dbReference type="Proteomes" id="UP001519287"/>
    </source>
</evidence>
<dbReference type="InterPro" id="IPR017853">
    <property type="entry name" value="GH"/>
</dbReference>
<organism evidence="2 3">
    <name type="scientific">Paenibacillus eucommiae</name>
    <dbReference type="NCBI Taxonomy" id="1355755"/>
    <lineage>
        <taxon>Bacteria</taxon>
        <taxon>Bacillati</taxon>
        <taxon>Bacillota</taxon>
        <taxon>Bacilli</taxon>
        <taxon>Bacillales</taxon>
        <taxon>Paenibacillaceae</taxon>
        <taxon>Paenibacillus</taxon>
    </lineage>
</organism>
<keyword evidence="3" id="KW-1185">Reference proteome</keyword>
<comment type="caution">
    <text evidence="2">The sequence shown here is derived from an EMBL/GenBank/DDBJ whole genome shotgun (WGS) entry which is preliminary data.</text>
</comment>
<dbReference type="Gene3D" id="3.20.20.80">
    <property type="entry name" value="Glycosidases"/>
    <property type="match status" value="1"/>
</dbReference>
<feature type="domain" description="DUF4015" evidence="1">
    <location>
        <begin position="101"/>
        <end position="417"/>
    </location>
</feature>
<protein>
    <recommendedName>
        <fullName evidence="1">DUF4015 domain-containing protein</fullName>
    </recommendedName>
</protein>
<dbReference type="SUPFAM" id="SSF51445">
    <property type="entry name" value="(Trans)glycosidases"/>
    <property type="match status" value="1"/>
</dbReference>
<sequence>MVRKMNFLRNFFGLIVILFLGGLFLTNCSNGGMAVRQAPVSISSPASSTAPQITKMLKSSQDAPAAPAAQVAPESLVLPPPSPASFKKGAYASSKHQKVKGIYVSAWSLTSSKFPKLLELMDATDLNAMVIDLKTDAGQVTYRSSVPMVGSIGANSNVIISDIKGKIKQLKDKHIYTIARIVVFKDPYLSIHQKDYALKEKSGKVWLDPKGVAWVDPYKEKVWEYNIQIAKEAVQLGFDEIQFDYVRFPENGKRLDQEVRFDNEKGWSKAQVIEAFLKKAKEEVGAYISADVFGLTTSSKDDMGIGQDWMLISKEVDVISPMIYPSHYSRGVYNIENPDLQPYAVVNKAVADANKKNDQLYQAQITPALIRPWFQDFTATWVHPHKKYGLLDVKEQIKAAHELGIEEFLLWNSGSSYSYQ</sequence>
<dbReference type="Proteomes" id="UP001519287">
    <property type="component" value="Unassembled WGS sequence"/>
</dbReference>
<evidence type="ECO:0000313" key="2">
    <source>
        <dbReference type="EMBL" id="MBP1992490.1"/>
    </source>
</evidence>
<dbReference type="Pfam" id="PF13200">
    <property type="entry name" value="DUF4015"/>
    <property type="match status" value="1"/>
</dbReference>
<name>A0ABS4IY57_9BACL</name>
<dbReference type="EMBL" id="JAGGLB010000014">
    <property type="protein sequence ID" value="MBP1992490.1"/>
    <property type="molecule type" value="Genomic_DNA"/>
</dbReference>
<accession>A0ABS4IY57</accession>
<proteinExistence type="predicted"/>
<dbReference type="InterPro" id="IPR025275">
    <property type="entry name" value="DUF4015"/>
</dbReference>
<dbReference type="RefSeq" id="WP_245375688.1">
    <property type="nucleotide sequence ID" value="NZ_JAGGLB010000014.1"/>
</dbReference>